<dbReference type="AlphaFoldDB" id="A0A507QMV8"/>
<gene>
    <name evidence="2" type="ORF">MPDQ_001293</name>
</gene>
<sequence>MPNSGHEDVDAARALLSLSHRHRTIEEGTAALNLSDVQGPAVSDPGDNLLPDSGSDGMGSDFITVQATAFSVISRDAAHTRGLSDPTGADTVQPGVKRSATEVQRVGPPKTPVNTRSVRLRVSRSAPRPSTQMRIPFDTATETLTPPRARVQRFDMLNRDVEAQRVPQTDNMTATGLAQPQKVSKVPSPSSIDNRRLLKMTNEQRLQEFLIRQQRIAGIPPEKMIFIRDQQQDGQGRELAKPPPIVQITNQGVFTPEIPPARFTGVFHPLPMDIDTTTSVRQPETHGEENQMNDVAQCEAAISQETNVLHIVQPNAAGDNSYVAGAQQAPQQDIGDSYVRDKMPKVTFPMQHLTRKSQDGLNANLTDLVKKNNQNTSGYSRMMTKQHVEQLQSQDLSQHPAATMTTSAGSASSGGVKNRTENRMRPFNILHAFVLHYPDVVFEIVRHLGLGDILNLYETSKYFNQFVIVNRRSFMSNLAKARAPESASIFNYRCYRIFTIPNPEHPNRSGVDPNFRWVAMTCNRENVVQDITRLMEEYGVPLPGRCGLVIKKLWMLMDICDNGRRIWTIRNKNLWPDTDLFFATLFFFRLQIVLENRPVRVGRKGIRRTILAQPDFTLLRDTLKGTALQTPLEVVRAYIKWRYNPLPDQVGKPIFGVDPKDVGALQFEGYTRADNGAQKLQTPDELVLRESVRRKLNMGRLYIEILSRYDDPPARREPSWVEEVQREFGDGWEDDVVLD</sequence>
<reference evidence="2 3" key="1">
    <citation type="submission" date="2019-06" db="EMBL/GenBank/DDBJ databases">
        <title>Wine fermentation using esterase from Monascus purpureus.</title>
        <authorList>
            <person name="Geng C."/>
            <person name="Zhang Y."/>
        </authorList>
    </citation>
    <scope>NUCLEOTIDE SEQUENCE [LARGE SCALE GENOMIC DNA]</scope>
    <source>
        <strain evidence="2">HQ1</strain>
    </source>
</reference>
<comment type="caution">
    <text evidence="2">The sequence shown here is derived from an EMBL/GenBank/DDBJ whole genome shotgun (WGS) entry which is preliminary data.</text>
</comment>
<feature type="region of interest" description="Disordered" evidence="1">
    <location>
        <begin position="29"/>
        <end position="55"/>
    </location>
</feature>
<dbReference type="STRING" id="5098.A0A507QMV8"/>
<name>A0A507QMV8_MONPU</name>
<proteinExistence type="predicted"/>
<keyword evidence="3" id="KW-1185">Reference proteome</keyword>
<evidence type="ECO:0000313" key="3">
    <source>
        <dbReference type="Proteomes" id="UP000319663"/>
    </source>
</evidence>
<dbReference type="EMBL" id="VIFY01000133">
    <property type="protein sequence ID" value="TQB69846.1"/>
    <property type="molecule type" value="Genomic_DNA"/>
</dbReference>
<feature type="region of interest" description="Disordered" evidence="1">
    <location>
        <begin position="399"/>
        <end position="419"/>
    </location>
</feature>
<dbReference type="Proteomes" id="UP000319663">
    <property type="component" value="Unassembled WGS sequence"/>
</dbReference>
<accession>A0A507QMV8</accession>
<protein>
    <recommendedName>
        <fullName evidence="4">F-box domain-containing protein</fullName>
    </recommendedName>
</protein>
<feature type="compositionally biased region" description="Low complexity" evidence="1">
    <location>
        <begin position="401"/>
        <end position="415"/>
    </location>
</feature>
<evidence type="ECO:0000313" key="2">
    <source>
        <dbReference type="EMBL" id="TQB69846.1"/>
    </source>
</evidence>
<evidence type="ECO:0000256" key="1">
    <source>
        <dbReference type="SAM" id="MobiDB-lite"/>
    </source>
</evidence>
<evidence type="ECO:0008006" key="4">
    <source>
        <dbReference type="Google" id="ProtNLM"/>
    </source>
</evidence>
<dbReference type="OrthoDB" id="4966at2759"/>
<feature type="region of interest" description="Disordered" evidence="1">
    <location>
        <begin position="79"/>
        <end position="114"/>
    </location>
</feature>
<organism evidence="2 3">
    <name type="scientific">Monascus purpureus</name>
    <name type="common">Red mold</name>
    <name type="synonym">Monascus anka</name>
    <dbReference type="NCBI Taxonomy" id="5098"/>
    <lineage>
        <taxon>Eukaryota</taxon>
        <taxon>Fungi</taxon>
        <taxon>Dikarya</taxon>
        <taxon>Ascomycota</taxon>
        <taxon>Pezizomycotina</taxon>
        <taxon>Eurotiomycetes</taxon>
        <taxon>Eurotiomycetidae</taxon>
        <taxon>Eurotiales</taxon>
        <taxon>Aspergillaceae</taxon>
        <taxon>Monascus</taxon>
    </lineage>
</organism>